<feature type="domain" description="Glycosyltransferase RgtA/B/C/D-like" evidence="10">
    <location>
        <begin position="144"/>
        <end position="252"/>
    </location>
</feature>
<evidence type="ECO:0000256" key="2">
    <source>
        <dbReference type="ARBA" id="ARBA00022475"/>
    </source>
</evidence>
<feature type="transmembrane region" description="Helical" evidence="9">
    <location>
        <begin position="28"/>
        <end position="48"/>
    </location>
</feature>
<dbReference type="GO" id="GO:0008610">
    <property type="term" value="P:lipid biosynthetic process"/>
    <property type="evidence" value="ECO:0007669"/>
    <property type="project" value="UniProtKB-ARBA"/>
</dbReference>
<sequence length="630" mass="68048">MTAVRGALRDATGRVLAPLRADLEADPYLPYLLAVALATCGFGVWFRVPNFAAPDEYSRLIQPMKVAGGFVADPSFEAIRAGITDGRALGATFYLYALTLAPVFLVVLLTGRLGEFAALGTIQSRWELWHAAPAWFWTGAVLVGRFVNVALGVGCVYLTYRLGVELRDRFAGRLAALLLALSVGFVSQAHLVGEDVPMLFLLLATVLLANRYVQEGRTADFLLGALTGGLAIAFKLNGGVAAVVLGVALLVRAARSDDPLAELLRPRVVVGGLVVGAVAVVVGIPSVLVGGVPELVARITDTVGSKTGKTGGFAAPIEYWFGYQYLRGLGLPLFVGALAGVAATAWRLVARRGAGVHPLTWLLLVTIAFPLVVYARWEFVRLRHLVPTFPALFALLAAEVSRRRPVATGASRDRGWRVLRVGLAVLLLTAGGFVVAAEYEYVTDPRDQAADWIETNTAADATVEVYENSIADVGVPHGRETSHFSFPEERATNDSDLVLNESSYTAWMLAMPDRQPEYIQLTDGDLDYVDPDATEYAQYPERRAYLRALLDGEYEYRVVATFGDPPIGERESAADRLVDAALRPAVEGRQRGVVLLERLNDTGSRASQSVPPSRDGADPKVYRPDGNRNR</sequence>
<reference evidence="11 12" key="1">
    <citation type="journal article" date="2014" name="PLoS Genet.">
        <title>Phylogenetically driven sequencing of extremely halophilic archaea reveals strategies for static and dynamic osmo-response.</title>
        <authorList>
            <person name="Becker E.A."/>
            <person name="Seitzer P.M."/>
            <person name="Tritt A."/>
            <person name="Larsen D."/>
            <person name="Krusor M."/>
            <person name="Yao A.I."/>
            <person name="Wu D."/>
            <person name="Madern D."/>
            <person name="Eisen J.A."/>
            <person name="Darling A.E."/>
            <person name="Facciotti M.T."/>
        </authorList>
    </citation>
    <scope>NUCLEOTIDE SEQUENCE [LARGE SCALE GENOMIC DNA]</scope>
    <source>
        <strain evidence="11 12">2-9-1</strain>
    </source>
</reference>
<evidence type="ECO:0000256" key="5">
    <source>
        <dbReference type="ARBA" id="ARBA00022692"/>
    </source>
</evidence>
<evidence type="ECO:0000259" key="10">
    <source>
        <dbReference type="Pfam" id="PF13231"/>
    </source>
</evidence>
<evidence type="ECO:0000256" key="1">
    <source>
        <dbReference type="ARBA" id="ARBA00004651"/>
    </source>
</evidence>
<dbReference type="Proteomes" id="UP000011626">
    <property type="component" value="Unassembled WGS sequence"/>
</dbReference>
<dbReference type="OrthoDB" id="239143at2157"/>
<feature type="transmembrane region" description="Helical" evidence="9">
    <location>
        <begin position="225"/>
        <end position="248"/>
    </location>
</feature>
<feature type="compositionally biased region" description="Basic and acidic residues" evidence="8">
    <location>
        <begin position="615"/>
        <end position="630"/>
    </location>
</feature>
<keyword evidence="5 9" id="KW-0812">Transmembrane</keyword>
<feature type="transmembrane region" description="Helical" evidence="9">
    <location>
        <begin position="355"/>
        <end position="375"/>
    </location>
</feature>
<dbReference type="GO" id="GO:0005886">
    <property type="term" value="C:plasma membrane"/>
    <property type="evidence" value="ECO:0007669"/>
    <property type="project" value="UniProtKB-SubCell"/>
</dbReference>
<feature type="transmembrane region" description="Helical" evidence="9">
    <location>
        <begin position="329"/>
        <end position="349"/>
    </location>
</feature>
<feature type="region of interest" description="Disordered" evidence="8">
    <location>
        <begin position="598"/>
        <end position="630"/>
    </location>
</feature>
<dbReference type="EMBL" id="AOIU01000031">
    <property type="protein sequence ID" value="ELZ24080.1"/>
    <property type="molecule type" value="Genomic_DNA"/>
</dbReference>
<dbReference type="RefSeq" id="WP_006884184.1">
    <property type="nucleotide sequence ID" value="NZ_AOIU01000031.1"/>
</dbReference>
<dbReference type="PANTHER" id="PTHR33908">
    <property type="entry name" value="MANNOSYLTRANSFERASE YKCB-RELATED"/>
    <property type="match status" value="1"/>
</dbReference>
<feature type="transmembrane region" description="Helical" evidence="9">
    <location>
        <begin position="93"/>
        <end position="114"/>
    </location>
</feature>
<proteinExistence type="predicted"/>
<feature type="transmembrane region" description="Helical" evidence="9">
    <location>
        <begin position="170"/>
        <end position="190"/>
    </location>
</feature>
<gene>
    <name evidence="11" type="ORF">C475_12562</name>
</gene>
<evidence type="ECO:0000256" key="8">
    <source>
        <dbReference type="SAM" id="MobiDB-lite"/>
    </source>
</evidence>
<feature type="transmembrane region" description="Helical" evidence="9">
    <location>
        <begin position="268"/>
        <end position="289"/>
    </location>
</feature>
<organism evidence="11 12">
    <name type="scientific">Halosimplex carlsbadense 2-9-1</name>
    <dbReference type="NCBI Taxonomy" id="797114"/>
    <lineage>
        <taxon>Archaea</taxon>
        <taxon>Methanobacteriati</taxon>
        <taxon>Methanobacteriota</taxon>
        <taxon>Stenosarchaea group</taxon>
        <taxon>Halobacteria</taxon>
        <taxon>Halobacteriales</taxon>
        <taxon>Haloarculaceae</taxon>
        <taxon>Halosimplex</taxon>
    </lineage>
</organism>
<evidence type="ECO:0000256" key="4">
    <source>
        <dbReference type="ARBA" id="ARBA00022679"/>
    </source>
</evidence>
<name>M0CLD4_9EURY</name>
<feature type="compositionally biased region" description="Polar residues" evidence="8">
    <location>
        <begin position="601"/>
        <end position="611"/>
    </location>
</feature>
<protein>
    <submittedName>
        <fullName evidence="11">Dolichyl-phosphate-mannose-protein mannosyltransferase</fullName>
    </submittedName>
</protein>
<keyword evidence="6 9" id="KW-1133">Transmembrane helix</keyword>
<evidence type="ECO:0000313" key="11">
    <source>
        <dbReference type="EMBL" id="ELZ24080.1"/>
    </source>
</evidence>
<keyword evidence="7 9" id="KW-0472">Membrane</keyword>
<dbReference type="Pfam" id="PF13231">
    <property type="entry name" value="PMT_2"/>
    <property type="match status" value="1"/>
</dbReference>
<feature type="transmembrane region" description="Helical" evidence="9">
    <location>
        <begin position="418"/>
        <end position="437"/>
    </location>
</feature>
<keyword evidence="2" id="KW-1003">Cell membrane</keyword>
<dbReference type="AlphaFoldDB" id="M0CLD4"/>
<evidence type="ECO:0000256" key="6">
    <source>
        <dbReference type="ARBA" id="ARBA00022989"/>
    </source>
</evidence>
<keyword evidence="3 11" id="KW-0328">Glycosyltransferase</keyword>
<evidence type="ECO:0000256" key="9">
    <source>
        <dbReference type="SAM" id="Phobius"/>
    </source>
</evidence>
<dbReference type="STRING" id="797114.C475_12562"/>
<evidence type="ECO:0000256" key="3">
    <source>
        <dbReference type="ARBA" id="ARBA00022676"/>
    </source>
</evidence>
<dbReference type="PANTHER" id="PTHR33908:SF11">
    <property type="entry name" value="MEMBRANE PROTEIN"/>
    <property type="match status" value="1"/>
</dbReference>
<dbReference type="eggNOG" id="arCOG00567">
    <property type="taxonomic scope" value="Archaea"/>
</dbReference>
<evidence type="ECO:0000256" key="7">
    <source>
        <dbReference type="ARBA" id="ARBA00023136"/>
    </source>
</evidence>
<keyword evidence="12" id="KW-1185">Reference proteome</keyword>
<feature type="transmembrane region" description="Helical" evidence="9">
    <location>
        <begin position="134"/>
        <end position="158"/>
    </location>
</feature>
<dbReference type="GO" id="GO:0016763">
    <property type="term" value="F:pentosyltransferase activity"/>
    <property type="evidence" value="ECO:0007669"/>
    <property type="project" value="TreeGrafter"/>
</dbReference>
<dbReference type="InterPro" id="IPR050297">
    <property type="entry name" value="LipidA_mod_glycosyltrf_83"/>
</dbReference>
<accession>M0CLD4</accession>
<evidence type="ECO:0000313" key="12">
    <source>
        <dbReference type="Proteomes" id="UP000011626"/>
    </source>
</evidence>
<keyword evidence="4 11" id="KW-0808">Transferase</keyword>
<comment type="caution">
    <text evidence="11">The sequence shown here is derived from an EMBL/GenBank/DDBJ whole genome shotgun (WGS) entry which is preliminary data.</text>
</comment>
<comment type="subcellular location">
    <subcellularLocation>
        <location evidence="1">Cell membrane</location>
        <topology evidence="1">Multi-pass membrane protein</topology>
    </subcellularLocation>
</comment>
<dbReference type="InterPro" id="IPR038731">
    <property type="entry name" value="RgtA/B/C-like"/>
</dbReference>